<proteinExistence type="predicted"/>
<sequence length="37" mass="3781">MSLALSGIERNSGCVSVTLLEPVSSGSGVLEPELYDA</sequence>
<dbReference type="EMBL" id="BGKA01000079">
    <property type="protein sequence ID" value="GBH16191.1"/>
    <property type="molecule type" value="Genomic_DNA"/>
</dbReference>
<organism evidence="1 2">
    <name type="scientific">Pseudomonas syringae pv. actinidiae</name>
    <dbReference type="NCBI Taxonomy" id="103796"/>
    <lineage>
        <taxon>Bacteria</taxon>
        <taxon>Pseudomonadati</taxon>
        <taxon>Pseudomonadota</taxon>
        <taxon>Gammaproteobacteria</taxon>
        <taxon>Pseudomonadales</taxon>
        <taxon>Pseudomonadaceae</taxon>
        <taxon>Pseudomonas</taxon>
        <taxon>Pseudomonas syringae</taxon>
    </lineage>
</organism>
<dbReference type="Proteomes" id="UP000248291">
    <property type="component" value="Unassembled WGS sequence"/>
</dbReference>
<comment type="caution">
    <text evidence="1">The sequence shown here is derived from an EMBL/GenBank/DDBJ whole genome shotgun (WGS) entry which is preliminary data.</text>
</comment>
<name>A0AAN4Q3F2_PSESF</name>
<dbReference type="AlphaFoldDB" id="A0AAN4Q3F2"/>
<protein>
    <submittedName>
        <fullName evidence="1">Uncharacterized protein</fullName>
    </submittedName>
</protein>
<reference evidence="1 2" key="1">
    <citation type="submission" date="2018-04" db="EMBL/GenBank/DDBJ databases">
        <title>Draft genome sequence of Pseudomonas syringae pv. actinidiae biovar 3 strains isolated from kiwifruit in Kagawa prefecture.</title>
        <authorList>
            <person name="Tabuchi M."/>
            <person name="Saito M."/>
            <person name="Fujiwara S."/>
            <person name="Sasa N."/>
            <person name="Akimitsu K."/>
            <person name="Gomi K."/>
            <person name="Konishi-Sugita S."/>
            <person name="Hamano K."/>
            <person name="Kataoka I."/>
        </authorList>
    </citation>
    <scope>NUCLEOTIDE SEQUENCE [LARGE SCALE GENOMIC DNA]</scope>
    <source>
        <strain evidence="1 2">MAFF212211</strain>
    </source>
</reference>
<accession>A0AAN4Q3F2</accession>
<evidence type="ECO:0000313" key="2">
    <source>
        <dbReference type="Proteomes" id="UP000248291"/>
    </source>
</evidence>
<evidence type="ECO:0000313" key="1">
    <source>
        <dbReference type="EMBL" id="GBH16191.1"/>
    </source>
</evidence>
<gene>
    <name evidence="1" type="ORF">KPSA3_02131</name>
</gene>